<dbReference type="InterPro" id="IPR029261">
    <property type="entry name" value="Transposase_Znf"/>
</dbReference>
<dbReference type="RefSeq" id="WP_168487803.1">
    <property type="nucleotide sequence ID" value="NZ_JAAZSQ010000017.1"/>
</dbReference>
<feature type="domain" description="Transposase IS204/IS1001/IS1096/IS1165 zinc-finger" evidence="1">
    <location>
        <begin position="26"/>
        <end position="66"/>
    </location>
</feature>
<dbReference type="Proteomes" id="UP000544090">
    <property type="component" value="Unassembled WGS sequence"/>
</dbReference>
<keyword evidence="3" id="KW-1185">Reference proteome</keyword>
<sequence length="68" mass="7208">MHVISAADAGGHLLVNVETDRTIAGCLACGVLAVGHGRRRVRLRHAPSFGRPVPLVWAKGVWRCPDAG</sequence>
<name>A0A7X6K503_9MICC</name>
<dbReference type="AlphaFoldDB" id="A0A7X6K503"/>
<evidence type="ECO:0000313" key="2">
    <source>
        <dbReference type="EMBL" id="NKX55927.1"/>
    </source>
</evidence>
<comment type="caution">
    <text evidence="2">The sequence shown here is derived from an EMBL/GenBank/DDBJ whole genome shotgun (WGS) entry which is preliminary data.</text>
</comment>
<dbReference type="Pfam" id="PF14690">
    <property type="entry name" value="Zn_ribbon_ISL3"/>
    <property type="match status" value="1"/>
</dbReference>
<evidence type="ECO:0000259" key="1">
    <source>
        <dbReference type="Pfam" id="PF14690"/>
    </source>
</evidence>
<protein>
    <submittedName>
        <fullName evidence="2">Transposase family protein</fullName>
    </submittedName>
</protein>
<evidence type="ECO:0000313" key="3">
    <source>
        <dbReference type="Proteomes" id="UP000544090"/>
    </source>
</evidence>
<accession>A0A7X6K503</accession>
<gene>
    <name evidence="2" type="ORF">HGG74_15540</name>
</gene>
<dbReference type="EMBL" id="JAAZSQ010000017">
    <property type="protein sequence ID" value="NKX55927.1"/>
    <property type="molecule type" value="Genomic_DNA"/>
</dbReference>
<reference evidence="2 3" key="1">
    <citation type="submission" date="2020-04" db="EMBL/GenBank/DDBJ databases">
        <title>Arthrobacter sp. nov.</title>
        <authorList>
            <person name="Liu S."/>
        </authorList>
    </citation>
    <scope>NUCLEOTIDE SEQUENCE [LARGE SCALE GENOMIC DNA]</scope>
    <source>
        <strain evidence="2 3">E918</strain>
    </source>
</reference>
<proteinExistence type="predicted"/>
<organism evidence="2 3">
    <name type="scientific">Arthrobacter mobilis</name>
    <dbReference type="NCBI Taxonomy" id="2724944"/>
    <lineage>
        <taxon>Bacteria</taxon>
        <taxon>Bacillati</taxon>
        <taxon>Actinomycetota</taxon>
        <taxon>Actinomycetes</taxon>
        <taxon>Micrococcales</taxon>
        <taxon>Micrococcaceae</taxon>
        <taxon>Arthrobacter</taxon>
    </lineage>
</organism>